<dbReference type="InParanoid" id="A0A0C3JZD9"/>
<dbReference type="Proteomes" id="UP000054217">
    <property type="component" value="Unassembled WGS sequence"/>
</dbReference>
<keyword evidence="2" id="KW-1185">Reference proteome</keyword>
<evidence type="ECO:0000313" key="1">
    <source>
        <dbReference type="EMBL" id="KIO02762.1"/>
    </source>
</evidence>
<sequence>MSQSATRPVKAVGGTSSYTVTATIDRWKVQANSPSPRQDTCFDIGGPTFAQIYPGPPASISRCNYLIRAFLLLVLFTRLVPSTLPRAIYKE</sequence>
<proteinExistence type="predicted"/>
<name>A0A0C3JZD9_PISTI</name>
<protein>
    <submittedName>
        <fullName evidence="1">Uncharacterized protein</fullName>
    </submittedName>
</protein>
<dbReference type="EMBL" id="KN831980">
    <property type="protein sequence ID" value="KIO02762.1"/>
    <property type="molecule type" value="Genomic_DNA"/>
</dbReference>
<dbReference type="HOGENOM" id="CLU_2427929_0_0_1"/>
<accession>A0A0C3JZD9</accession>
<reference evidence="2" key="2">
    <citation type="submission" date="2015-01" db="EMBL/GenBank/DDBJ databases">
        <title>Evolutionary Origins and Diversification of the Mycorrhizal Mutualists.</title>
        <authorList>
            <consortium name="DOE Joint Genome Institute"/>
            <consortium name="Mycorrhizal Genomics Consortium"/>
            <person name="Kohler A."/>
            <person name="Kuo A."/>
            <person name="Nagy L.G."/>
            <person name="Floudas D."/>
            <person name="Copeland A."/>
            <person name="Barry K.W."/>
            <person name="Cichocki N."/>
            <person name="Veneault-Fourrey C."/>
            <person name="LaButti K."/>
            <person name="Lindquist E.A."/>
            <person name="Lipzen A."/>
            <person name="Lundell T."/>
            <person name="Morin E."/>
            <person name="Murat C."/>
            <person name="Riley R."/>
            <person name="Ohm R."/>
            <person name="Sun H."/>
            <person name="Tunlid A."/>
            <person name="Henrissat B."/>
            <person name="Grigoriev I.V."/>
            <person name="Hibbett D.S."/>
            <person name="Martin F."/>
        </authorList>
    </citation>
    <scope>NUCLEOTIDE SEQUENCE [LARGE SCALE GENOMIC DNA]</scope>
    <source>
        <strain evidence="2">Marx 270</strain>
    </source>
</reference>
<evidence type="ECO:0000313" key="2">
    <source>
        <dbReference type="Proteomes" id="UP000054217"/>
    </source>
</evidence>
<dbReference type="AlphaFoldDB" id="A0A0C3JZD9"/>
<reference evidence="1 2" key="1">
    <citation type="submission" date="2014-04" db="EMBL/GenBank/DDBJ databases">
        <authorList>
            <consortium name="DOE Joint Genome Institute"/>
            <person name="Kuo A."/>
            <person name="Kohler A."/>
            <person name="Costa M.D."/>
            <person name="Nagy L.G."/>
            <person name="Floudas D."/>
            <person name="Copeland A."/>
            <person name="Barry K.W."/>
            <person name="Cichocki N."/>
            <person name="Veneault-Fourrey C."/>
            <person name="LaButti K."/>
            <person name="Lindquist E.A."/>
            <person name="Lipzen A."/>
            <person name="Lundell T."/>
            <person name="Morin E."/>
            <person name="Murat C."/>
            <person name="Sun H."/>
            <person name="Tunlid A."/>
            <person name="Henrissat B."/>
            <person name="Grigoriev I.V."/>
            <person name="Hibbett D.S."/>
            <person name="Martin F."/>
            <person name="Nordberg H.P."/>
            <person name="Cantor M.N."/>
            <person name="Hua S.X."/>
        </authorList>
    </citation>
    <scope>NUCLEOTIDE SEQUENCE [LARGE SCALE GENOMIC DNA]</scope>
    <source>
        <strain evidence="1 2">Marx 270</strain>
    </source>
</reference>
<gene>
    <name evidence="1" type="ORF">M404DRAFT_1001989</name>
</gene>
<organism evidence="1 2">
    <name type="scientific">Pisolithus tinctorius Marx 270</name>
    <dbReference type="NCBI Taxonomy" id="870435"/>
    <lineage>
        <taxon>Eukaryota</taxon>
        <taxon>Fungi</taxon>
        <taxon>Dikarya</taxon>
        <taxon>Basidiomycota</taxon>
        <taxon>Agaricomycotina</taxon>
        <taxon>Agaricomycetes</taxon>
        <taxon>Agaricomycetidae</taxon>
        <taxon>Boletales</taxon>
        <taxon>Sclerodermatineae</taxon>
        <taxon>Pisolithaceae</taxon>
        <taxon>Pisolithus</taxon>
    </lineage>
</organism>